<organism evidence="3 4">
    <name type="scientific">Bacillus cereus</name>
    <dbReference type="NCBI Taxonomy" id="1396"/>
    <lineage>
        <taxon>Bacteria</taxon>
        <taxon>Bacillati</taxon>
        <taxon>Bacillota</taxon>
        <taxon>Bacilli</taxon>
        <taxon>Bacillales</taxon>
        <taxon>Bacillaceae</taxon>
        <taxon>Bacillus</taxon>
        <taxon>Bacillus cereus group</taxon>
    </lineage>
</organism>
<feature type="region of interest" description="Disordered" evidence="1">
    <location>
        <begin position="586"/>
        <end position="606"/>
    </location>
</feature>
<gene>
    <name evidence="3" type="ORF">JCR31_23565</name>
</gene>
<reference evidence="3 4" key="1">
    <citation type="submission" date="2020-12" db="EMBL/GenBank/DDBJ databases">
        <title>Genome assembly for a thermostable protease producing Bacillus cereus MAKP1 strain isolated from chicken gut.</title>
        <authorList>
            <person name="Malaviya A."/>
        </authorList>
    </citation>
    <scope>NUCLEOTIDE SEQUENCE [LARGE SCALE GENOMIC DNA]</scope>
    <source>
        <strain evidence="3 4">MAKP1</strain>
    </source>
</reference>
<dbReference type="SUPFAM" id="SSF56024">
    <property type="entry name" value="Phospholipase D/nuclease"/>
    <property type="match status" value="1"/>
</dbReference>
<dbReference type="AlphaFoldDB" id="A0ABD4LME7"/>
<evidence type="ECO:0000313" key="3">
    <source>
        <dbReference type="EMBL" id="MBK1610884.1"/>
    </source>
</evidence>
<dbReference type="Proteomes" id="UP000613452">
    <property type="component" value="Unassembled WGS sequence"/>
</dbReference>
<evidence type="ECO:0000259" key="2">
    <source>
        <dbReference type="PROSITE" id="PS50035"/>
    </source>
</evidence>
<sequence length="606" mass="72492">MISLLWKLWDKYSKDEFQERMLQQAIQDKEYLQILESKEWKIPLYLYRINLTTATKMKIDVLKKMIMHTMLNMEIISMEQLSEFLHVDSLFIHDIVSEMYDTGVIEEEQGVYRLTKIGIEQYKAGMILSKPIQEDFSFTYSAFNKEVVPSEKTNMKNVLVQENWEIDTYRYEPESESLEGKVFDEALLRQFIKQSGREFERGGNEKIISKIEPTKLEDRQYVKYAKCIEYQLYDMLDDKVYARVWNGALGRWDERFEEEINKFESEQWKVQYDEAIIQNFSERYEYLREMWKTPNKKGKKKVLHILRGKDIRDKFLNSFTETKRKMLMVSPWISSHVVDHEMLVRLQKFAKQNKTLYISWGIAKNRNNEDRLPSVELLKQLREIKHDDGTQAIFVRWFGNQHNKEIVVDSKYHLLGSFNWLSYRGDYDIRHESVVMVNDEKVITDTTDYIEEKFIGALEKELNDFLLMRNSNMDQTQMLNWMKELVLLDSSFEKRKQISDRLVTFLRENQKEEVLHEIACLWVRYNVEDFGARSYLSELLKQEKLDIAKEYVSLCLKCIPTSVIWDRSPELKDYKDWLMEQMNSEKVKKAKVKATGKGKGRPKVKK</sequence>
<accession>A0ABD4LME7</accession>
<dbReference type="PROSITE" id="PS50035">
    <property type="entry name" value="PLD"/>
    <property type="match status" value="1"/>
</dbReference>
<dbReference type="InterPro" id="IPR001736">
    <property type="entry name" value="PLipase_D/transphosphatidylase"/>
</dbReference>
<protein>
    <recommendedName>
        <fullName evidence="2">PLD phosphodiesterase domain-containing protein</fullName>
    </recommendedName>
</protein>
<comment type="caution">
    <text evidence="3">The sequence shown here is derived from an EMBL/GenBank/DDBJ whole genome shotgun (WGS) entry which is preliminary data.</text>
</comment>
<evidence type="ECO:0000313" key="4">
    <source>
        <dbReference type="Proteomes" id="UP000613452"/>
    </source>
</evidence>
<feature type="domain" description="PLD phosphodiesterase" evidence="2">
    <location>
        <begin position="397"/>
        <end position="424"/>
    </location>
</feature>
<name>A0ABD4LME7_BACCE</name>
<dbReference type="CDD" id="cd09133">
    <property type="entry name" value="PLDc_unchar5"/>
    <property type="match status" value="1"/>
</dbReference>
<dbReference type="EMBL" id="JAEFBZ010000001">
    <property type="protein sequence ID" value="MBK1610884.1"/>
    <property type="molecule type" value="Genomic_DNA"/>
</dbReference>
<dbReference type="GO" id="GO:0006793">
    <property type="term" value="P:phosphorus metabolic process"/>
    <property type="evidence" value="ECO:0007669"/>
    <property type="project" value="UniProtKB-ARBA"/>
</dbReference>
<dbReference type="InterPro" id="IPR036390">
    <property type="entry name" value="WH_DNA-bd_sf"/>
</dbReference>
<feature type="compositionally biased region" description="Basic residues" evidence="1">
    <location>
        <begin position="588"/>
        <end position="606"/>
    </location>
</feature>
<proteinExistence type="predicted"/>
<evidence type="ECO:0000256" key="1">
    <source>
        <dbReference type="SAM" id="MobiDB-lite"/>
    </source>
</evidence>
<dbReference type="Gene3D" id="3.30.870.10">
    <property type="entry name" value="Endonuclease Chain A"/>
    <property type="match status" value="1"/>
</dbReference>
<dbReference type="SUPFAM" id="SSF46785">
    <property type="entry name" value="Winged helix' DNA-binding domain"/>
    <property type="match status" value="1"/>
</dbReference>